<dbReference type="PANTHER" id="PTHR44329">
    <property type="entry name" value="SERINE/THREONINE-PROTEIN KINASE TNNI3K-RELATED"/>
    <property type="match status" value="1"/>
</dbReference>
<dbReference type="Pfam" id="PF07714">
    <property type="entry name" value="PK_Tyr_Ser-Thr"/>
    <property type="match status" value="1"/>
</dbReference>
<dbReference type="OrthoDB" id="339325at2759"/>
<dbReference type="PROSITE" id="PS50011">
    <property type="entry name" value="PROTEIN_KINASE_DOM"/>
    <property type="match status" value="1"/>
</dbReference>
<organism evidence="2 3">
    <name type="scientific">Plasmodium falciparum RAJ116</name>
    <dbReference type="NCBI Taxonomy" id="580058"/>
    <lineage>
        <taxon>Eukaryota</taxon>
        <taxon>Sar</taxon>
        <taxon>Alveolata</taxon>
        <taxon>Apicomplexa</taxon>
        <taxon>Aconoidasida</taxon>
        <taxon>Haemosporida</taxon>
        <taxon>Plasmodiidae</taxon>
        <taxon>Plasmodium</taxon>
        <taxon>Plasmodium (Laverania)</taxon>
    </lineage>
</organism>
<reference evidence="3" key="1">
    <citation type="submission" date="2015-07" db="EMBL/GenBank/DDBJ databases">
        <title>Annotation of Plasmodium falciparum RAJ116.</title>
        <authorList>
            <consortium name="The Broad Institute Genome Sequencing Platform"/>
            <person name="Volkman S.K."/>
            <person name="Neafsey D.E."/>
            <person name="Dash A.P."/>
            <person name="Chitnis C.E."/>
            <person name="Hartl D.L."/>
            <person name="Young S.K."/>
            <person name="Zeng Q."/>
            <person name="Koehrsen M."/>
            <person name="Alvarado L."/>
            <person name="Berlin A."/>
            <person name="Borenstein D."/>
            <person name="Chapman S.B."/>
            <person name="Chen Z."/>
            <person name="Engels R."/>
            <person name="Freedman E."/>
            <person name="Gellesch M."/>
            <person name="Goldberg J."/>
            <person name="Griggs A."/>
            <person name="Gujja S."/>
            <person name="Heilman E.R."/>
            <person name="Heiman D.I."/>
            <person name="Howarth C."/>
            <person name="Jen D."/>
            <person name="Larson L."/>
            <person name="Mehta T."/>
            <person name="Neiman D."/>
            <person name="Park D."/>
            <person name="Pearson M."/>
            <person name="Roberts A."/>
            <person name="Saif S."/>
            <person name="Shea T."/>
            <person name="Shenoy N."/>
            <person name="Sisk P."/>
            <person name="Stolte C."/>
            <person name="Sykes S."/>
            <person name="Walk T."/>
            <person name="White J."/>
            <person name="Yandava C."/>
            <person name="Haas B."/>
            <person name="Henn M.R."/>
            <person name="Nusbaum C."/>
            <person name="Birren B."/>
        </authorList>
    </citation>
    <scope>NUCLEOTIDE SEQUENCE [LARGE SCALE GENOMIC DNA]</scope>
    <source>
        <strain evidence="3">RAJ116</strain>
    </source>
</reference>
<dbReference type="PANTHER" id="PTHR44329:SF140">
    <property type="entry name" value="INACTIVE PROTEIN TYROSINE KINASE PTKL"/>
    <property type="match status" value="1"/>
</dbReference>
<gene>
    <name evidence="2" type="ORF">PFLG_01120</name>
</gene>
<dbReference type="InterPro" id="IPR011009">
    <property type="entry name" value="Kinase-like_dom_sf"/>
</dbReference>
<feature type="domain" description="Protein kinase" evidence="1">
    <location>
        <begin position="1"/>
        <end position="195"/>
    </location>
</feature>
<accession>A0A0L0CV40</accession>
<dbReference type="Proteomes" id="UP000054566">
    <property type="component" value="Unassembled WGS sequence"/>
</dbReference>
<dbReference type="GO" id="GO:0004674">
    <property type="term" value="F:protein serine/threonine kinase activity"/>
    <property type="evidence" value="ECO:0007669"/>
    <property type="project" value="TreeGrafter"/>
</dbReference>
<dbReference type="InterPro" id="IPR001245">
    <property type="entry name" value="Ser-Thr/Tyr_kinase_cat_dom"/>
</dbReference>
<dbReference type="InterPro" id="IPR000719">
    <property type="entry name" value="Prot_kinase_dom"/>
</dbReference>
<dbReference type="EMBL" id="GG664025">
    <property type="protein sequence ID" value="KNC36132.1"/>
    <property type="molecule type" value="Genomic_DNA"/>
</dbReference>
<keyword evidence="2" id="KW-0808">Transferase</keyword>
<reference evidence="3" key="2">
    <citation type="submission" date="2015-07" db="EMBL/GenBank/DDBJ databases">
        <title>The genome sequence of Plasmodium falciparum RAJ116.</title>
        <authorList>
            <consortium name="The Broad Institute Genome Sequencing Platform"/>
            <person name="Volkman S.K."/>
            <person name="Neafsey D.E."/>
            <person name="Dash A.P."/>
            <person name="Chitnis C.E."/>
            <person name="Hartl D.L."/>
            <person name="Young S.K."/>
            <person name="Kodira C.D."/>
            <person name="Zeng Q."/>
            <person name="Koehrsen M."/>
            <person name="Godfrey P."/>
            <person name="Alvarado L."/>
            <person name="Berlin A."/>
            <person name="Borenstein D."/>
            <person name="Chen Z."/>
            <person name="Engels R."/>
            <person name="Freedman E."/>
            <person name="Gellesch M."/>
            <person name="Goldberg J."/>
            <person name="Griggs A."/>
            <person name="Gujja S."/>
            <person name="Heiman D."/>
            <person name="Hepburn T."/>
            <person name="Howarth C."/>
            <person name="Jen D."/>
            <person name="Larson L."/>
            <person name="Lewis B."/>
            <person name="Mehta T."/>
            <person name="Park D."/>
            <person name="Pearson M."/>
            <person name="Roberts A."/>
            <person name="Saif S."/>
            <person name="Shea T."/>
            <person name="Shenoy N."/>
            <person name="Sisk P."/>
            <person name="Stolte C."/>
            <person name="Sykes S."/>
            <person name="Walk T."/>
            <person name="White J."/>
            <person name="Yandava C."/>
            <person name="Wirth D.F."/>
            <person name="Nusbaum C."/>
            <person name="Birren B."/>
        </authorList>
    </citation>
    <scope>NUCLEOTIDE SEQUENCE [LARGE SCALE GENOMIC DNA]</scope>
    <source>
        <strain evidence="3">RAJ116</strain>
    </source>
</reference>
<evidence type="ECO:0000259" key="1">
    <source>
        <dbReference type="PROSITE" id="PS50011"/>
    </source>
</evidence>
<dbReference type="GO" id="GO:0005524">
    <property type="term" value="F:ATP binding"/>
    <property type="evidence" value="ECO:0007669"/>
    <property type="project" value="InterPro"/>
</dbReference>
<keyword evidence="2" id="KW-0418">Kinase</keyword>
<dbReference type="AlphaFoldDB" id="A0A0L0CV40"/>
<dbReference type="InterPro" id="IPR051681">
    <property type="entry name" value="Ser/Thr_Kinases-Pseudokinases"/>
</dbReference>
<sequence>MSPINLKPTNILLDESLNAKISDFGISKIENCLDMNIDYSYKISSNSVIKINKKEYEQKKAKKIKIVNKNNNDLLYLYDHNNNVYKYNTQYIDVTYNNSYPSIFYCVPQKGKKNKKFYSDIYAFGIILGEMLSNDIPYNYPFASPIMAVVGYANEELSFNNIPVSIQSLIKACVNRNKYKRPTFEHILKTISTLYQKANTKVEDALISFMDGT</sequence>
<dbReference type="Gene3D" id="1.10.510.10">
    <property type="entry name" value="Transferase(Phosphotransferase) domain 1"/>
    <property type="match status" value="1"/>
</dbReference>
<evidence type="ECO:0000313" key="3">
    <source>
        <dbReference type="Proteomes" id="UP000054566"/>
    </source>
</evidence>
<evidence type="ECO:0000313" key="2">
    <source>
        <dbReference type="EMBL" id="KNC36132.1"/>
    </source>
</evidence>
<name>A0A0L0CV40_PLAFA</name>
<proteinExistence type="predicted"/>
<dbReference type="SUPFAM" id="SSF56112">
    <property type="entry name" value="Protein kinase-like (PK-like)"/>
    <property type="match status" value="1"/>
</dbReference>
<protein>
    <submittedName>
        <fullName evidence="2">Protein kinase raf 1</fullName>
    </submittedName>
</protein>